<sequence length="470" mass="54791">MCDSHVIAGYLLNGNKHISMSIKHISIGYDSYLEYFTAVLNFLKDEQWIYNYRNTHILVNNVLDNFQPDWIEHFQYITSNELNNLPFGYINSNWPESLQNFLKKITNLKYGIEVYRFGSELPVLQSRHRLSVKKQHEIVRLTAVIHDLCQKYDITVIIDIGAGLGYLSYLLYEKYDYKILAIEGNKDTYELAIRNQEKYHANTKEDIKFIHHFITNNSESNIRMLLENLNWSLNKICVTGLHACADLSITILDVFKKLELAQSLAIMPCCYHRLEMSHVSADGEMFENFPISQVLSDVYENLNGKLFLKKPFLRLACQQTESAWKHMSDEDHAIHSKSCILRAILQEFANEENLKIERLKRKSGKLINNVKEYINNVKFTHKLIRPDGSDYVINEDVFLKTMMGKWKSYKDKCYLVEVLTAFQTAIQSICENIILLDRVQYLSEKGIKCDIYKVTDDHISPRCHALVANK</sequence>
<dbReference type="Pfam" id="PF13679">
    <property type="entry name" value="Methyltransf_32"/>
    <property type="match status" value="1"/>
</dbReference>
<dbReference type="EMBL" id="JARPUR010000001">
    <property type="protein sequence ID" value="KAK4885979.1"/>
    <property type="molecule type" value="Genomic_DNA"/>
</dbReference>
<keyword evidence="1" id="KW-0175">Coiled coil</keyword>
<proteinExistence type="predicted"/>
<dbReference type="InterPro" id="IPR029063">
    <property type="entry name" value="SAM-dependent_MTases_sf"/>
</dbReference>
<reference evidence="4" key="1">
    <citation type="submission" date="2023-01" db="EMBL/GenBank/DDBJ databases">
        <title>Key to firefly adult light organ development and bioluminescence: homeobox transcription factors regulate luciferase expression and transportation to peroxisome.</title>
        <authorList>
            <person name="Fu X."/>
        </authorList>
    </citation>
    <scope>NUCLEOTIDE SEQUENCE [LARGE SCALE GENOMIC DNA]</scope>
</reference>
<dbReference type="CDD" id="cd02440">
    <property type="entry name" value="AdoMet_MTases"/>
    <property type="match status" value="1"/>
</dbReference>
<dbReference type="Gene3D" id="3.40.50.150">
    <property type="entry name" value="Vaccinia Virus protein VP39"/>
    <property type="match status" value="1"/>
</dbReference>
<dbReference type="AlphaFoldDB" id="A0AAN7Q503"/>
<gene>
    <name evidence="3" type="ORF">RN001_002250</name>
</gene>
<dbReference type="SUPFAM" id="SSF53335">
    <property type="entry name" value="S-adenosyl-L-methionine-dependent methyltransferases"/>
    <property type="match status" value="1"/>
</dbReference>
<comment type="caution">
    <text evidence="3">The sequence shown here is derived from an EMBL/GenBank/DDBJ whole genome shotgun (WGS) entry which is preliminary data.</text>
</comment>
<evidence type="ECO:0000259" key="2">
    <source>
        <dbReference type="Pfam" id="PF13679"/>
    </source>
</evidence>
<dbReference type="Proteomes" id="UP001353858">
    <property type="component" value="Unassembled WGS sequence"/>
</dbReference>
<protein>
    <recommendedName>
        <fullName evidence="2">Methyltransferase domain-containing protein</fullName>
    </recommendedName>
</protein>
<feature type="coiled-coil region" evidence="1">
    <location>
        <begin position="349"/>
        <end position="376"/>
    </location>
</feature>
<evidence type="ECO:0000256" key="1">
    <source>
        <dbReference type="SAM" id="Coils"/>
    </source>
</evidence>
<dbReference type="PANTHER" id="PTHR12496">
    <property type="entry name" value="CGI-41 METHYLTRANSFERASE"/>
    <property type="match status" value="1"/>
</dbReference>
<feature type="domain" description="Methyltransferase" evidence="2">
    <location>
        <begin position="133"/>
        <end position="275"/>
    </location>
</feature>
<dbReference type="InterPro" id="IPR052220">
    <property type="entry name" value="METTL25"/>
</dbReference>
<evidence type="ECO:0000313" key="3">
    <source>
        <dbReference type="EMBL" id="KAK4885979.1"/>
    </source>
</evidence>
<evidence type="ECO:0000313" key="4">
    <source>
        <dbReference type="Proteomes" id="UP001353858"/>
    </source>
</evidence>
<name>A0AAN7Q503_9COLE</name>
<dbReference type="InterPro" id="IPR025714">
    <property type="entry name" value="Methyltranfer_dom"/>
</dbReference>
<accession>A0AAN7Q503</accession>
<organism evidence="3 4">
    <name type="scientific">Aquatica leii</name>
    <dbReference type="NCBI Taxonomy" id="1421715"/>
    <lineage>
        <taxon>Eukaryota</taxon>
        <taxon>Metazoa</taxon>
        <taxon>Ecdysozoa</taxon>
        <taxon>Arthropoda</taxon>
        <taxon>Hexapoda</taxon>
        <taxon>Insecta</taxon>
        <taxon>Pterygota</taxon>
        <taxon>Neoptera</taxon>
        <taxon>Endopterygota</taxon>
        <taxon>Coleoptera</taxon>
        <taxon>Polyphaga</taxon>
        <taxon>Elateriformia</taxon>
        <taxon>Elateroidea</taxon>
        <taxon>Lampyridae</taxon>
        <taxon>Luciolinae</taxon>
        <taxon>Aquatica</taxon>
    </lineage>
</organism>
<dbReference type="PANTHER" id="PTHR12496:SF0">
    <property type="entry name" value="METHYLTRANSFERASE DOMAIN-CONTAINING PROTEIN"/>
    <property type="match status" value="1"/>
</dbReference>
<keyword evidence="4" id="KW-1185">Reference proteome</keyword>